<protein>
    <submittedName>
        <fullName evidence="1">20143_t:CDS:1</fullName>
    </submittedName>
</protein>
<comment type="caution">
    <text evidence="1">The sequence shown here is derived from an EMBL/GenBank/DDBJ whole genome shotgun (WGS) entry which is preliminary data.</text>
</comment>
<dbReference type="EMBL" id="CAJVQA010011339">
    <property type="protein sequence ID" value="CAG8706335.1"/>
    <property type="molecule type" value="Genomic_DNA"/>
</dbReference>
<evidence type="ECO:0000313" key="2">
    <source>
        <dbReference type="Proteomes" id="UP000789759"/>
    </source>
</evidence>
<keyword evidence="2" id="KW-1185">Reference proteome</keyword>
<dbReference type="AlphaFoldDB" id="A0A9N9N693"/>
<dbReference type="Proteomes" id="UP000789759">
    <property type="component" value="Unassembled WGS sequence"/>
</dbReference>
<accession>A0A9N9N693</accession>
<name>A0A9N9N693_9GLOM</name>
<sequence>MILERSIIRISIKIENLLEHTRNLNKETSAIQETVQNTDIEPESSQEQTTPLKKEMQKNNIVINTETLPLEEKNINDFTVNMILKETIANS</sequence>
<reference evidence="1" key="1">
    <citation type="submission" date="2021-06" db="EMBL/GenBank/DDBJ databases">
        <authorList>
            <person name="Kallberg Y."/>
            <person name="Tangrot J."/>
            <person name="Rosling A."/>
        </authorList>
    </citation>
    <scope>NUCLEOTIDE SEQUENCE</scope>
    <source>
        <strain evidence="1">FL966</strain>
    </source>
</reference>
<evidence type="ECO:0000313" key="1">
    <source>
        <dbReference type="EMBL" id="CAG8706335.1"/>
    </source>
</evidence>
<organism evidence="1 2">
    <name type="scientific">Cetraspora pellucida</name>
    <dbReference type="NCBI Taxonomy" id="1433469"/>
    <lineage>
        <taxon>Eukaryota</taxon>
        <taxon>Fungi</taxon>
        <taxon>Fungi incertae sedis</taxon>
        <taxon>Mucoromycota</taxon>
        <taxon>Glomeromycotina</taxon>
        <taxon>Glomeromycetes</taxon>
        <taxon>Diversisporales</taxon>
        <taxon>Gigasporaceae</taxon>
        <taxon>Cetraspora</taxon>
    </lineage>
</organism>
<proteinExistence type="predicted"/>
<gene>
    <name evidence="1" type="ORF">CPELLU_LOCUS12097</name>
</gene>